<organism evidence="1 2">
    <name type="scientific">Metallumcola ferriviriculae</name>
    <dbReference type="NCBI Taxonomy" id="3039180"/>
    <lineage>
        <taxon>Bacteria</taxon>
        <taxon>Bacillati</taxon>
        <taxon>Bacillota</taxon>
        <taxon>Clostridia</taxon>
        <taxon>Neomoorellales</taxon>
        <taxon>Desulfitibacteraceae</taxon>
        <taxon>Metallumcola</taxon>
    </lineage>
</organism>
<dbReference type="KEGG" id="dbc:MFMK1_003398"/>
<evidence type="ECO:0000313" key="1">
    <source>
        <dbReference type="EMBL" id="WRO23536.1"/>
    </source>
</evidence>
<dbReference type="PANTHER" id="PTHR43235:SF1">
    <property type="entry name" value="GLUTAMINE AMIDOTRANSFERASE PB2B2.05-RELATED"/>
    <property type="match status" value="1"/>
</dbReference>
<dbReference type="InterPro" id="IPR029062">
    <property type="entry name" value="Class_I_gatase-like"/>
</dbReference>
<sequence length="232" mass="25701">MKPIIGITCSEEDELGRYYLSYHYVLAVEHAGGTPLLLPSAGKSVNSFVHLLDGLLLSGGVDVDPVFFGEEPLPGMGEMTPRRDSFEISLTKEFLLLDKPLLAVCRGIQVLNIAAGGNIFQDIYSQYSDAIQHSQRAARHFPSHAVTISPDTILKDIILADKIRVNSFHHQAVRKIAPQFTICAQAGDGIVEAIESEKNTFVVGVQWHPECMWQNDENSRRLFAAFVEACYK</sequence>
<dbReference type="AlphaFoldDB" id="A0AAU0UT41"/>
<dbReference type="PANTHER" id="PTHR43235">
    <property type="entry name" value="GLUTAMINE AMIDOTRANSFERASE PB2B2.05-RELATED"/>
    <property type="match status" value="1"/>
</dbReference>
<dbReference type="GO" id="GO:0033969">
    <property type="term" value="F:gamma-glutamyl-gamma-aminobutyrate hydrolase activity"/>
    <property type="evidence" value="ECO:0007669"/>
    <property type="project" value="TreeGrafter"/>
</dbReference>
<dbReference type="Proteomes" id="UP001329915">
    <property type="component" value="Chromosome"/>
</dbReference>
<dbReference type="RefSeq" id="WP_366922918.1">
    <property type="nucleotide sequence ID" value="NZ_CP121694.1"/>
</dbReference>
<dbReference type="Gene3D" id="3.40.50.880">
    <property type="match status" value="1"/>
</dbReference>
<dbReference type="GO" id="GO:0005829">
    <property type="term" value="C:cytosol"/>
    <property type="evidence" value="ECO:0007669"/>
    <property type="project" value="TreeGrafter"/>
</dbReference>
<dbReference type="GO" id="GO:0006598">
    <property type="term" value="P:polyamine catabolic process"/>
    <property type="evidence" value="ECO:0007669"/>
    <property type="project" value="TreeGrafter"/>
</dbReference>
<dbReference type="CDD" id="cd01745">
    <property type="entry name" value="GATase1_2"/>
    <property type="match status" value="1"/>
</dbReference>
<name>A0AAU0UT41_9FIRM</name>
<proteinExistence type="predicted"/>
<keyword evidence="1" id="KW-0378">Hydrolase</keyword>
<dbReference type="FunFam" id="3.40.50.880:FF:000030">
    <property type="entry name" value="Gamma-glutamyl-gamma-aminobutyrate hydrolase PuuD"/>
    <property type="match status" value="1"/>
</dbReference>
<evidence type="ECO:0000313" key="2">
    <source>
        <dbReference type="Proteomes" id="UP001329915"/>
    </source>
</evidence>
<accession>A0AAU0UT41</accession>
<dbReference type="InterPro" id="IPR011697">
    <property type="entry name" value="Peptidase_C26"/>
</dbReference>
<dbReference type="EMBL" id="CP121694">
    <property type="protein sequence ID" value="WRO23536.1"/>
    <property type="molecule type" value="Genomic_DNA"/>
</dbReference>
<protein>
    <submittedName>
        <fullName evidence="1">Gamma-glutamyl-gamma-aminobutyrate hydrolase family protein</fullName>
    </submittedName>
</protein>
<reference evidence="1 2" key="1">
    <citation type="submission" date="2023-04" db="EMBL/GenBank/DDBJ databases">
        <authorList>
            <person name="Hsu D."/>
        </authorList>
    </citation>
    <scope>NUCLEOTIDE SEQUENCE [LARGE SCALE GENOMIC DNA]</scope>
    <source>
        <strain evidence="1 2">MK1</strain>
    </source>
</reference>
<keyword evidence="2" id="KW-1185">Reference proteome</keyword>
<dbReference type="PROSITE" id="PS51273">
    <property type="entry name" value="GATASE_TYPE_1"/>
    <property type="match status" value="1"/>
</dbReference>
<dbReference type="InterPro" id="IPR044668">
    <property type="entry name" value="PuuD-like"/>
</dbReference>
<dbReference type="SUPFAM" id="SSF52317">
    <property type="entry name" value="Class I glutamine amidotransferase-like"/>
    <property type="match status" value="1"/>
</dbReference>
<dbReference type="Pfam" id="PF07722">
    <property type="entry name" value="Peptidase_C26"/>
    <property type="match status" value="1"/>
</dbReference>
<gene>
    <name evidence="1" type="ORF">MFMK1_003398</name>
</gene>